<name>J9C1L4_9ZZZZ</name>
<organism evidence="1">
    <name type="scientific">gut metagenome</name>
    <dbReference type="NCBI Taxonomy" id="749906"/>
    <lineage>
        <taxon>unclassified sequences</taxon>
        <taxon>metagenomes</taxon>
        <taxon>organismal metagenomes</taxon>
    </lineage>
</organism>
<comment type="caution">
    <text evidence="1">The sequence shown here is derived from an EMBL/GenBank/DDBJ whole genome shotgun (WGS) entry which is preliminary data.</text>
</comment>
<gene>
    <name evidence="1" type="ORF">EVA_18182</name>
</gene>
<accession>J9C1L4</accession>
<reference evidence="1" key="1">
    <citation type="journal article" date="2012" name="PLoS ONE">
        <title>Gene sets for utilization of primary and secondary nutrition supplies in the distal gut of endangered iberian lynx.</title>
        <authorList>
            <person name="Alcaide M."/>
            <person name="Messina E."/>
            <person name="Richter M."/>
            <person name="Bargiela R."/>
            <person name="Peplies J."/>
            <person name="Huws S.A."/>
            <person name="Newbold C.J."/>
            <person name="Golyshin P.N."/>
            <person name="Simon M.A."/>
            <person name="Lopez G."/>
            <person name="Yakimov M.M."/>
            <person name="Ferrer M."/>
        </authorList>
    </citation>
    <scope>NUCLEOTIDE SEQUENCE</scope>
</reference>
<dbReference type="AlphaFoldDB" id="J9C1L4"/>
<proteinExistence type="predicted"/>
<sequence>MCYFAAKIKNFQHVFLCKIECLGMMFSEHQTEHPSC</sequence>
<evidence type="ECO:0000313" key="1">
    <source>
        <dbReference type="EMBL" id="EJW93710.1"/>
    </source>
</evidence>
<dbReference type="EMBL" id="AMCI01006805">
    <property type="protein sequence ID" value="EJW93710.1"/>
    <property type="molecule type" value="Genomic_DNA"/>
</dbReference>
<protein>
    <submittedName>
        <fullName evidence="1">Uncharacterized protein</fullName>
    </submittedName>
</protein>